<evidence type="ECO:0000256" key="2">
    <source>
        <dbReference type="SAM" id="Phobius"/>
    </source>
</evidence>
<name>A0A6A6H5K1_VIRVR</name>
<keyword evidence="4" id="KW-1185">Reference proteome</keyword>
<protein>
    <submittedName>
        <fullName evidence="3">Uncharacterized protein</fullName>
    </submittedName>
</protein>
<evidence type="ECO:0000313" key="4">
    <source>
        <dbReference type="Proteomes" id="UP000800092"/>
    </source>
</evidence>
<evidence type="ECO:0000313" key="3">
    <source>
        <dbReference type="EMBL" id="KAF2233207.1"/>
    </source>
</evidence>
<keyword evidence="2" id="KW-0472">Membrane</keyword>
<feature type="region of interest" description="Disordered" evidence="1">
    <location>
        <begin position="1"/>
        <end position="35"/>
    </location>
</feature>
<dbReference type="AlphaFoldDB" id="A0A6A6H5K1"/>
<sequence>MEGPIKQKDVENFEEVPLDDEEGAHYGTLSPSYEDSQSSAFWDVVNPRKIWVESPGSGRLVLAVGFFLMLCALALIVGAPIYVMLHPDPTTPNPSDPNSAANKISMLLPRGDSFFVSHSYFEETVCSTHSPIETAVLPQAASLVRIPEIKVVSDGNAAAKRDGKIQESGFERAGNGDGDIERFETSQGFEKQSKERTNKLKSRPSNGKPHKEVGLAAIVIAVGSSLLGVTFVVLGALVCYLERKEKRDISNV</sequence>
<feature type="compositionally biased region" description="Acidic residues" evidence="1">
    <location>
        <begin position="12"/>
        <end position="22"/>
    </location>
</feature>
<organism evidence="3 4">
    <name type="scientific">Viridothelium virens</name>
    <name type="common">Speckled blister lichen</name>
    <name type="synonym">Trypethelium virens</name>
    <dbReference type="NCBI Taxonomy" id="1048519"/>
    <lineage>
        <taxon>Eukaryota</taxon>
        <taxon>Fungi</taxon>
        <taxon>Dikarya</taxon>
        <taxon>Ascomycota</taxon>
        <taxon>Pezizomycotina</taxon>
        <taxon>Dothideomycetes</taxon>
        <taxon>Dothideomycetes incertae sedis</taxon>
        <taxon>Trypetheliales</taxon>
        <taxon>Trypetheliaceae</taxon>
        <taxon>Viridothelium</taxon>
    </lineage>
</organism>
<feature type="region of interest" description="Disordered" evidence="1">
    <location>
        <begin position="162"/>
        <end position="209"/>
    </location>
</feature>
<dbReference type="EMBL" id="ML991808">
    <property type="protein sequence ID" value="KAF2233207.1"/>
    <property type="molecule type" value="Genomic_DNA"/>
</dbReference>
<feature type="transmembrane region" description="Helical" evidence="2">
    <location>
        <begin position="60"/>
        <end position="85"/>
    </location>
</feature>
<accession>A0A6A6H5K1</accession>
<feature type="compositionally biased region" description="Basic and acidic residues" evidence="1">
    <location>
        <begin position="1"/>
        <end position="11"/>
    </location>
</feature>
<feature type="transmembrane region" description="Helical" evidence="2">
    <location>
        <begin position="213"/>
        <end position="241"/>
    </location>
</feature>
<proteinExistence type="predicted"/>
<keyword evidence="2" id="KW-1133">Transmembrane helix</keyword>
<reference evidence="3" key="1">
    <citation type="journal article" date="2020" name="Stud. Mycol.">
        <title>101 Dothideomycetes genomes: a test case for predicting lifestyles and emergence of pathogens.</title>
        <authorList>
            <person name="Haridas S."/>
            <person name="Albert R."/>
            <person name="Binder M."/>
            <person name="Bloem J."/>
            <person name="Labutti K."/>
            <person name="Salamov A."/>
            <person name="Andreopoulos B."/>
            <person name="Baker S."/>
            <person name="Barry K."/>
            <person name="Bills G."/>
            <person name="Bluhm B."/>
            <person name="Cannon C."/>
            <person name="Castanera R."/>
            <person name="Culley D."/>
            <person name="Daum C."/>
            <person name="Ezra D."/>
            <person name="Gonzalez J."/>
            <person name="Henrissat B."/>
            <person name="Kuo A."/>
            <person name="Liang C."/>
            <person name="Lipzen A."/>
            <person name="Lutzoni F."/>
            <person name="Magnuson J."/>
            <person name="Mondo S."/>
            <person name="Nolan M."/>
            <person name="Ohm R."/>
            <person name="Pangilinan J."/>
            <person name="Park H.-J."/>
            <person name="Ramirez L."/>
            <person name="Alfaro M."/>
            <person name="Sun H."/>
            <person name="Tritt A."/>
            <person name="Yoshinaga Y."/>
            <person name="Zwiers L.-H."/>
            <person name="Turgeon B."/>
            <person name="Goodwin S."/>
            <person name="Spatafora J."/>
            <person name="Crous P."/>
            <person name="Grigoriev I."/>
        </authorList>
    </citation>
    <scope>NUCLEOTIDE SEQUENCE</scope>
    <source>
        <strain evidence="3">Tuck. ex Michener</strain>
    </source>
</reference>
<dbReference type="Proteomes" id="UP000800092">
    <property type="component" value="Unassembled WGS sequence"/>
</dbReference>
<gene>
    <name evidence="3" type="ORF">EV356DRAFT_548029</name>
</gene>
<keyword evidence="2" id="KW-0812">Transmembrane</keyword>
<evidence type="ECO:0000256" key="1">
    <source>
        <dbReference type="SAM" id="MobiDB-lite"/>
    </source>
</evidence>